<reference evidence="1" key="1">
    <citation type="submission" date="2020-07" db="EMBL/GenBank/DDBJ databases">
        <title>Multicomponent nature underlies the extraordinary mechanical properties of spider dragline silk.</title>
        <authorList>
            <person name="Kono N."/>
            <person name="Nakamura H."/>
            <person name="Mori M."/>
            <person name="Yoshida Y."/>
            <person name="Ohtoshi R."/>
            <person name="Malay A.D."/>
            <person name="Moran D.A.P."/>
            <person name="Tomita M."/>
            <person name="Numata K."/>
            <person name="Arakawa K."/>
        </authorList>
    </citation>
    <scope>NUCLEOTIDE SEQUENCE</scope>
</reference>
<keyword evidence="2" id="KW-1185">Reference proteome</keyword>
<sequence length="116" mass="12791">MYDAQALGQASIGLVRTFPTFYMKEQTGKGITEAEDTRCSAPRPLVKGLNVTRLKPIVCFANDLPSPLVPPFPAQLLHKWAAGVREEKATLEQRSLLIAKGTRTSHTFSDVMTTPY</sequence>
<dbReference type="Proteomes" id="UP000887116">
    <property type="component" value="Unassembled WGS sequence"/>
</dbReference>
<evidence type="ECO:0000313" key="2">
    <source>
        <dbReference type="Proteomes" id="UP000887116"/>
    </source>
</evidence>
<accession>A0A8X6GGN7</accession>
<evidence type="ECO:0000313" key="1">
    <source>
        <dbReference type="EMBL" id="GFR03513.1"/>
    </source>
</evidence>
<dbReference type="AlphaFoldDB" id="A0A8X6GGN7"/>
<gene>
    <name evidence="1" type="ORF">TNCT_532491</name>
</gene>
<dbReference type="EMBL" id="BMAO01025560">
    <property type="protein sequence ID" value="GFR03513.1"/>
    <property type="molecule type" value="Genomic_DNA"/>
</dbReference>
<proteinExistence type="predicted"/>
<comment type="caution">
    <text evidence="1">The sequence shown here is derived from an EMBL/GenBank/DDBJ whole genome shotgun (WGS) entry which is preliminary data.</text>
</comment>
<organism evidence="1 2">
    <name type="scientific">Trichonephila clavata</name>
    <name type="common">Joro spider</name>
    <name type="synonym">Nephila clavata</name>
    <dbReference type="NCBI Taxonomy" id="2740835"/>
    <lineage>
        <taxon>Eukaryota</taxon>
        <taxon>Metazoa</taxon>
        <taxon>Ecdysozoa</taxon>
        <taxon>Arthropoda</taxon>
        <taxon>Chelicerata</taxon>
        <taxon>Arachnida</taxon>
        <taxon>Araneae</taxon>
        <taxon>Araneomorphae</taxon>
        <taxon>Entelegynae</taxon>
        <taxon>Araneoidea</taxon>
        <taxon>Nephilidae</taxon>
        <taxon>Trichonephila</taxon>
    </lineage>
</organism>
<name>A0A8X6GGN7_TRICU</name>
<protein>
    <submittedName>
        <fullName evidence="1">Uncharacterized protein</fullName>
    </submittedName>
</protein>